<name>A0A2T1GBJ8_9CYAN</name>
<gene>
    <name evidence="1" type="ORF">C7B77_17720</name>
</gene>
<proteinExistence type="predicted"/>
<dbReference type="Proteomes" id="UP000238937">
    <property type="component" value="Unassembled WGS sequence"/>
</dbReference>
<dbReference type="EMBL" id="PVWO01000248">
    <property type="protein sequence ID" value="PSB54590.1"/>
    <property type="molecule type" value="Genomic_DNA"/>
</dbReference>
<accession>A0A2T1GBJ8</accession>
<comment type="caution">
    <text evidence="1">The sequence shown here is derived from an EMBL/GenBank/DDBJ whole genome shotgun (WGS) entry which is preliminary data.</text>
</comment>
<evidence type="ECO:0000313" key="1">
    <source>
        <dbReference type="EMBL" id="PSB54590.1"/>
    </source>
</evidence>
<dbReference type="AlphaFoldDB" id="A0A2T1GBJ8"/>
<reference evidence="1 2" key="1">
    <citation type="submission" date="2018-03" db="EMBL/GenBank/DDBJ databases">
        <title>The ancient ancestry and fast evolution of plastids.</title>
        <authorList>
            <person name="Moore K.R."/>
            <person name="Magnabosco C."/>
            <person name="Momper L."/>
            <person name="Gold D.A."/>
            <person name="Bosak T."/>
            <person name="Fournier G.P."/>
        </authorList>
    </citation>
    <scope>NUCLEOTIDE SEQUENCE [LARGE SCALE GENOMIC DNA]</scope>
    <source>
        <strain evidence="1 2">CCALA 037</strain>
    </source>
</reference>
<sequence>MNLGLRAKVRFNGLNSTWQVTTRENNYRRQSSFPVTINRDLAIGCATKTGRSEYSFLVTCQVVTKTEFQLSSDNFCHKREIPFQRGCRLH</sequence>
<organism evidence="1 2">
    <name type="scientific">Chamaesiphon polymorphus CCALA 037</name>
    <dbReference type="NCBI Taxonomy" id="2107692"/>
    <lineage>
        <taxon>Bacteria</taxon>
        <taxon>Bacillati</taxon>
        <taxon>Cyanobacteriota</taxon>
        <taxon>Cyanophyceae</taxon>
        <taxon>Gomontiellales</taxon>
        <taxon>Chamaesiphonaceae</taxon>
        <taxon>Chamaesiphon</taxon>
    </lineage>
</organism>
<protein>
    <submittedName>
        <fullName evidence="1">Uncharacterized protein</fullName>
    </submittedName>
</protein>
<evidence type="ECO:0000313" key="2">
    <source>
        <dbReference type="Proteomes" id="UP000238937"/>
    </source>
</evidence>
<dbReference type="RefSeq" id="WP_106307690.1">
    <property type="nucleotide sequence ID" value="NZ_PVWO01000248.1"/>
</dbReference>
<keyword evidence="2" id="KW-1185">Reference proteome</keyword>